<feature type="domain" description="HTH crp-type" evidence="4">
    <location>
        <begin position="147"/>
        <end position="213"/>
    </location>
</feature>
<dbReference type="SUPFAM" id="SSF46785">
    <property type="entry name" value="Winged helix' DNA-binding domain"/>
    <property type="match status" value="1"/>
</dbReference>
<dbReference type="Gene3D" id="1.10.10.10">
    <property type="entry name" value="Winged helix-like DNA-binding domain superfamily/Winged helix DNA-binding domain"/>
    <property type="match status" value="1"/>
</dbReference>
<dbReference type="InterPro" id="IPR050397">
    <property type="entry name" value="Env_Response_Regulators"/>
</dbReference>
<dbReference type="KEGG" id="caul:KCG34_05130"/>
<dbReference type="AlphaFoldDB" id="A0A975IW58"/>
<dbReference type="PANTHER" id="PTHR24567">
    <property type="entry name" value="CRP FAMILY TRANSCRIPTIONAL REGULATORY PROTEIN"/>
    <property type="match status" value="1"/>
</dbReference>
<evidence type="ECO:0000256" key="1">
    <source>
        <dbReference type="ARBA" id="ARBA00023015"/>
    </source>
</evidence>
<evidence type="ECO:0000256" key="3">
    <source>
        <dbReference type="ARBA" id="ARBA00023163"/>
    </source>
</evidence>
<evidence type="ECO:0000259" key="4">
    <source>
        <dbReference type="PROSITE" id="PS51063"/>
    </source>
</evidence>
<evidence type="ECO:0000256" key="2">
    <source>
        <dbReference type="ARBA" id="ARBA00023125"/>
    </source>
</evidence>
<dbReference type="Proteomes" id="UP000676409">
    <property type="component" value="Chromosome"/>
</dbReference>
<dbReference type="GO" id="GO:0003677">
    <property type="term" value="F:DNA binding"/>
    <property type="evidence" value="ECO:0007669"/>
    <property type="project" value="UniProtKB-KW"/>
</dbReference>
<dbReference type="InterPro" id="IPR014710">
    <property type="entry name" value="RmlC-like_jellyroll"/>
</dbReference>
<dbReference type="PROSITE" id="PS51063">
    <property type="entry name" value="HTH_CRP_2"/>
    <property type="match status" value="1"/>
</dbReference>
<proteinExistence type="predicted"/>
<dbReference type="Gene3D" id="2.60.120.10">
    <property type="entry name" value="Jelly Rolls"/>
    <property type="match status" value="1"/>
</dbReference>
<gene>
    <name evidence="5" type="ORF">KCG34_05130</name>
</gene>
<dbReference type="Pfam" id="PF13545">
    <property type="entry name" value="HTH_Crp_2"/>
    <property type="match status" value="1"/>
</dbReference>
<dbReference type="EMBL" id="CP073078">
    <property type="protein sequence ID" value="QUD89264.1"/>
    <property type="molecule type" value="Genomic_DNA"/>
</dbReference>
<keyword evidence="3" id="KW-0804">Transcription</keyword>
<dbReference type="GO" id="GO:0005829">
    <property type="term" value="C:cytosol"/>
    <property type="evidence" value="ECO:0007669"/>
    <property type="project" value="TreeGrafter"/>
</dbReference>
<dbReference type="InterPro" id="IPR036388">
    <property type="entry name" value="WH-like_DNA-bd_sf"/>
</dbReference>
<organism evidence="5 6">
    <name type="scientific">Phenylobacterium montanum</name>
    <dbReference type="NCBI Taxonomy" id="2823693"/>
    <lineage>
        <taxon>Bacteria</taxon>
        <taxon>Pseudomonadati</taxon>
        <taxon>Pseudomonadota</taxon>
        <taxon>Alphaproteobacteria</taxon>
        <taxon>Caulobacterales</taxon>
        <taxon>Caulobacteraceae</taxon>
        <taxon>Phenylobacterium</taxon>
    </lineage>
</organism>
<keyword evidence="2" id="KW-0238">DNA-binding</keyword>
<accession>A0A975IW58</accession>
<dbReference type="InterPro" id="IPR018490">
    <property type="entry name" value="cNMP-bd_dom_sf"/>
</dbReference>
<dbReference type="InterPro" id="IPR012318">
    <property type="entry name" value="HTH_CRP"/>
</dbReference>
<protein>
    <submittedName>
        <fullName evidence="5">Crp/Fnr family transcriptional regulator</fullName>
    </submittedName>
</protein>
<dbReference type="SUPFAM" id="SSF51206">
    <property type="entry name" value="cAMP-binding domain-like"/>
    <property type="match status" value="1"/>
</dbReference>
<dbReference type="PANTHER" id="PTHR24567:SF74">
    <property type="entry name" value="HTH-TYPE TRANSCRIPTIONAL REGULATOR ARCR"/>
    <property type="match status" value="1"/>
</dbReference>
<name>A0A975IW58_9CAUL</name>
<dbReference type="GO" id="GO:0003700">
    <property type="term" value="F:DNA-binding transcription factor activity"/>
    <property type="evidence" value="ECO:0007669"/>
    <property type="project" value="TreeGrafter"/>
</dbReference>
<reference evidence="5" key="1">
    <citation type="submission" date="2021-04" db="EMBL/GenBank/DDBJ databases">
        <title>The complete genome sequence of Caulobacter sp. S6.</title>
        <authorList>
            <person name="Tang Y."/>
            <person name="Ouyang W."/>
            <person name="Liu Q."/>
            <person name="Huang B."/>
            <person name="Guo Z."/>
            <person name="Lei P."/>
        </authorList>
    </citation>
    <scope>NUCLEOTIDE SEQUENCE</scope>
    <source>
        <strain evidence="5">S6</strain>
    </source>
</reference>
<keyword evidence="1" id="KW-0805">Transcription regulation</keyword>
<evidence type="ECO:0000313" key="6">
    <source>
        <dbReference type="Proteomes" id="UP000676409"/>
    </source>
</evidence>
<evidence type="ECO:0000313" key="5">
    <source>
        <dbReference type="EMBL" id="QUD89264.1"/>
    </source>
</evidence>
<sequence>MNRLPTICRNRLLETLDPDDLALLEPRFERVDLRAGAALFEPGQDVNHIYFLERPAVVAMVVDLSEGDSAEATMIGWEGAVGGVVSAGSKPAFARMVVQSSGPAVRLPIETLEQVKQESSSCRDHFSRYADCLLAQVMQTVACNTTHELDARLARWLLALNDRVGVPEMKLTQESAAQMLGVRRTYVTKVLGQLERLGAIHRQRGKVIVRSRQRLSDHACECYGELRRHFDQILPGVYSP</sequence>
<dbReference type="RefSeq" id="WP_211939316.1">
    <property type="nucleotide sequence ID" value="NZ_CP073078.1"/>
</dbReference>
<dbReference type="InterPro" id="IPR036390">
    <property type="entry name" value="WH_DNA-bd_sf"/>
</dbReference>
<keyword evidence="6" id="KW-1185">Reference proteome</keyword>